<gene>
    <name evidence="1" type="ORF">IWW36_002443</name>
</gene>
<protein>
    <submittedName>
        <fullName evidence="1">Uncharacterized protein</fullName>
    </submittedName>
</protein>
<dbReference type="OrthoDB" id="5587730at2759"/>
<dbReference type="SUPFAM" id="SSF52047">
    <property type="entry name" value="RNI-like"/>
    <property type="match status" value="1"/>
</dbReference>
<dbReference type="InterPro" id="IPR032675">
    <property type="entry name" value="LRR_dom_sf"/>
</dbReference>
<evidence type="ECO:0000313" key="2">
    <source>
        <dbReference type="Proteomes" id="UP001139887"/>
    </source>
</evidence>
<dbReference type="EMBL" id="JANBUW010000063">
    <property type="protein sequence ID" value="KAJ2849716.1"/>
    <property type="molecule type" value="Genomic_DNA"/>
</dbReference>
<keyword evidence="2" id="KW-1185">Reference proteome</keyword>
<name>A0A9W8IET7_9FUNG</name>
<sequence length="604" mass="67342">MDTSLYRTQEQVPFELLAAVCAQLRHCTCPMPETKVFWQGCTGNHAAGAFGRNELSELRQTSRRWRQAALDEGLREIVASNRWMRSGRQDRLRDISRTHGQRVRRLVFRSSDYYPNGPRRTQDGSAASELEAVLQMGWPRLDAVVVEWFSGNAADHARIAAAIRRWAPQAREVYIHDKLVMLTEMAPLVMTPTVRRLAVKPYGYNQRWSALAPNERGAAALVRRMPEQLTALAIGGADFSPELLEALQVTQPNLRFLSIEHAWLDVLLAKPICLPAVTRLHLENVIVSHNNPVLPLSVRMFPALRALTLSHTWQQAARDVADSARGAVSLQSEQSLSLFLAQQWPHLRSLTLPAVGDMDASQLPQACPALERLSTRSLDYGGPALSAAGLVDLLRGLKRLRHLSIEQRRSDGSPGYTVMDAALCRLIGAVDDDRVFGNRIMRRTSTASTIVDVSPPWSPQSCGSDTDVEDYFEPRELSQSLNTLYIPRASFTAATLDGLLRQLPNLVRLSVSMRSDSFLAFSKAQPAQKPWAHQALRWIAISADEDILTDPEWLSAWLVQRFPQLVECSTNHARSHRQIITGLRHSAPAISFTRLGSGALQTSN</sequence>
<dbReference type="Gene3D" id="3.80.10.10">
    <property type="entry name" value="Ribonuclease Inhibitor"/>
    <property type="match status" value="1"/>
</dbReference>
<reference evidence="1" key="1">
    <citation type="submission" date="2022-07" db="EMBL/GenBank/DDBJ databases">
        <title>Phylogenomic reconstructions and comparative analyses of Kickxellomycotina fungi.</title>
        <authorList>
            <person name="Reynolds N.K."/>
            <person name="Stajich J.E."/>
            <person name="Barry K."/>
            <person name="Grigoriev I.V."/>
            <person name="Crous P."/>
            <person name="Smith M.E."/>
        </authorList>
    </citation>
    <scope>NUCLEOTIDE SEQUENCE</scope>
    <source>
        <strain evidence="1">NRRL 1566</strain>
    </source>
</reference>
<proteinExistence type="predicted"/>
<comment type="caution">
    <text evidence="1">The sequence shown here is derived from an EMBL/GenBank/DDBJ whole genome shotgun (WGS) entry which is preliminary data.</text>
</comment>
<dbReference type="Proteomes" id="UP001139887">
    <property type="component" value="Unassembled WGS sequence"/>
</dbReference>
<evidence type="ECO:0000313" key="1">
    <source>
        <dbReference type="EMBL" id="KAJ2849716.1"/>
    </source>
</evidence>
<organism evidence="1 2">
    <name type="scientific">Coemansia brasiliensis</name>
    <dbReference type="NCBI Taxonomy" id="2650707"/>
    <lineage>
        <taxon>Eukaryota</taxon>
        <taxon>Fungi</taxon>
        <taxon>Fungi incertae sedis</taxon>
        <taxon>Zoopagomycota</taxon>
        <taxon>Kickxellomycotina</taxon>
        <taxon>Kickxellomycetes</taxon>
        <taxon>Kickxellales</taxon>
        <taxon>Kickxellaceae</taxon>
        <taxon>Coemansia</taxon>
    </lineage>
</organism>
<accession>A0A9W8IET7</accession>
<dbReference type="AlphaFoldDB" id="A0A9W8IET7"/>